<evidence type="ECO:0000313" key="3">
    <source>
        <dbReference type="EMBL" id="CAJ0588710.1"/>
    </source>
</evidence>
<feature type="domain" description="Ground-like" evidence="2">
    <location>
        <begin position="827"/>
        <end position="909"/>
    </location>
</feature>
<feature type="compositionally biased region" description="Low complexity" evidence="1">
    <location>
        <begin position="81"/>
        <end position="102"/>
    </location>
</feature>
<dbReference type="EMBL" id="CATQJL010000001">
    <property type="protein sequence ID" value="CAJ0588710.1"/>
    <property type="molecule type" value="Genomic_DNA"/>
</dbReference>
<evidence type="ECO:0000259" key="2">
    <source>
        <dbReference type="Pfam" id="PF04155"/>
    </source>
</evidence>
<feature type="region of interest" description="Disordered" evidence="1">
    <location>
        <begin position="563"/>
        <end position="585"/>
    </location>
</feature>
<dbReference type="AlphaFoldDB" id="A0AA36DKD0"/>
<proteinExistence type="predicted"/>
<feature type="compositionally biased region" description="Basic and acidic residues" evidence="1">
    <location>
        <begin position="563"/>
        <end position="581"/>
    </location>
</feature>
<feature type="region of interest" description="Disordered" evidence="1">
    <location>
        <begin position="47"/>
        <end position="111"/>
    </location>
</feature>
<feature type="region of interest" description="Disordered" evidence="1">
    <location>
        <begin position="597"/>
        <end position="629"/>
    </location>
</feature>
<organism evidence="3 4">
    <name type="scientific">Cylicocyclus nassatus</name>
    <name type="common">Nematode worm</name>
    <dbReference type="NCBI Taxonomy" id="53992"/>
    <lineage>
        <taxon>Eukaryota</taxon>
        <taxon>Metazoa</taxon>
        <taxon>Ecdysozoa</taxon>
        <taxon>Nematoda</taxon>
        <taxon>Chromadorea</taxon>
        <taxon>Rhabditida</taxon>
        <taxon>Rhabditina</taxon>
        <taxon>Rhabditomorpha</taxon>
        <taxon>Strongyloidea</taxon>
        <taxon>Strongylidae</taxon>
        <taxon>Cylicocyclus</taxon>
    </lineage>
</organism>
<keyword evidence="4" id="KW-1185">Reference proteome</keyword>
<dbReference type="Proteomes" id="UP001176961">
    <property type="component" value="Unassembled WGS sequence"/>
</dbReference>
<accession>A0AA36DKD0</accession>
<feature type="compositionally biased region" description="Low complexity" evidence="1">
    <location>
        <begin position="668"/>
        <end position="684"/>
    </location>
</feature>
<feature type="region of interest" description="Disordered" evidence="1">
    <location>
        <begin position="644"/>
        <end position="720"/>
    </location>
</feature>
<feature type="compositionally biased region" description="Acidic residues" evidence="1">
    <location>
        <begin position="698"/>
        <end position="720"/>
    </location>
</feature>
<dbReference type="PANTHER" id="PTHR31967">
    <property type="entry name" value="GROUNDHOG (HEDGEHOG-LIKE FAMILY)-RELATED"/>
    <property type="match status" value="1"/>
</dbReference>
<dbReference type="PANTHER" id="PTHR31967:SF14">
    <property type="entry name" value="GROUND-LIKE DOMAIN-CONTAINING PROTEIN"/>
    <property type="match status" value="1"/>
</dbReference>
<feature type="compositionally biased region" description="Polar residues" evidence="1">
    <location>
        <begin position="52"/>
        <end position="77"/>
    </location>
</feature>
<reference evidence="3" key="1">
    <citation type="submission" date="2023-07" db="EMBL/GenBank/DDBJ databases">
        <authorList>
            <consortium name="CYATHOMIX"/>
        </authorList>
    </citation>
    <scope>NUCLEOTIDE SEQUENCE</scope>
    <source>
        <strain evidence="3">N/A</strain>
    </source>
</reference>
<name>A0AA36DKD0_CYLNA</name>
<evidence type="ECO:0000313" key="4">
    <source>
        <dbReference type="Proteomes" id="UP001176961"/>
    </source>
</evidence>
<sequence length="997" mass="110148">MHQPNIMIINGGDRDGSCARLKTEQYEIRGARVKPYRTHAIRGGRDIHRSQGSDVSQTFGRSAMTPNLWPSSAQLQRSPHPVSQFPSNPVQSQQSFQVSGVVKRGHQPRMRKRMRGVSLALNQDPIDSFERAVAGDEFDNRSPVEPIRVIKVESAEVLEPVGPTANTENNQMKTRKIIESLTRHMKQIARPKVISLSNRDEIINGQVISQPDIKITKVETTKETAEVAEDLSSKEIASGIVDNLLNDNAFANNASMLLRVLTNQEQTSTGASETNMTTLTTLMAREFIASTSVPSKKAGNSTKDRFNSIEESLKPIGSEMDDYNLDDDDDLPNAVARSTVTGRGPMPPSATPPIMTIPLGMTMSGTVPTTLASTTQTTQGMVLVATVSVTPSTTTQTTATTASQASTSIKTTTRRRRILVGADPEVDDGDFGDDEENEEFESALAVMRSVRTTRFEATSMPTTTISATKSSEEESSEEEDAVKTTTRASVAVAEDEEMEPTTLSSNDAFRAAIKAQREEALRMRKAQGGNEEENPSTELTELNSDTIKTIEREMKAKRRLERLMAKKTDDDNKEGKAVKGEKGKKKVKKIKTTKVVVSTNEEADTTTTKSSQKQDVEDEETREEEKPETKLKMKLVKKIEEEVAESLDEEPRGAGAQLVTDIPEEKPVLQTVVKHTKKTVVSIKKPNKGKSDSKEELKAEEEDEEMKEDEEEEIAAEEEVQNNTAASAVEEVVDMVETSTAGTRKKIKTTKGKKSKTKTDGEQAIEDKNLEGGEILPMNASFKIGGEDTNIRTDKIMASLRDAPNAKYYYPPKVMVPLPTCFYNPSGYVCCNLQLNNLIEDTFEEIKAVQGFSACNIAKMANIMQQKSEQMFGHPFESIVALSDFAQNVHFAGDLVCKVEIDGKYMLTYATPYDADHAVEGVEISETPAPIMEDEEGVESRGRNVSTLSMKIDNVFRYHVLIMKCNKHTQITDRPPASAKPITDAYDYRQSIMSRPY</sequence>
<protein>
    <recommendedName>
        <fullName evidence="2">Ground-like domain-containing protein</fullName>
    </recommendedName>
</protein>
<dbReference type="InterPro" id="IPR007284">
    <property type="entry name" value="Ground-like_dom"/>
</dbReference>
<feature type="region of interest" description="Disordered" evidence="1">
    <location>
        <begin position="461"/>
        <end position="504"/>
    </location>
</feature>
<comment type="caution">
    <text evidence="3">The sequence shown here is derived from an EMBL/GenBank/DDBJ whole genome shotgun (WGS) entry which is preliminary data.</text>
</comment>
<evidence type="ECO:0000256" key="1">
    <source>
        <dbReference type="SAM" id="MobiDB-lite"/>
    </source>
</evidence>
<dbReference type="Pfam" id="PF04155">
    <property type="entry name" value="Ground-like"/>
    <property type="match status" value="1"/>
</dbReference>
<feature type="region of interest" description="Disordered" evidence="1">
    <location>
        <begin position="523"/>
        <end position="543"/>
    </location>
</feature>
<gene>
    <name evidence="3" type="ORF">CYNAS_LOCUS693</name>
</gene>